<protein>
    <submittedName>
        <fullName evidence="2">Uncharacterized protein</fullName>
    </submittedName>
</protein>
<reference evidence="2 3" key="1">
    <citation type="journal article" date="2023" name="J. Hered.">
        <title>Chromosome-level genome of the wood stork (Mycteria americana) provides insight into avian chromosome evolution.</title>
        <authorList>
            <person name="Flamio R. Jr."/>
            <person name="Ramstad K.M."/>
        </authorList>
    </citation>
    <scope>NUCLEOTIDE SEQUENCE [LARGE SCALE GENOMIC DNA]</scope>
    <source>
        <strain evidence="2">JAX WOST 10</strain>
    </source>
</reference>
<evidence type="ECO:0000256" key="1">
    <source>
        <dbReference type="SAM" id="MobiDB-lite"/>
    </source>
</evidence>
<feature type="region of interest" description="Disordered" evidence="1">
    <location>
        <begin position="156"/>
        <end position="179"/>
    </location>
</feature>
<comment type="caution">
    <text evidence="2">The sequence shown here is derived from an EMBL/GenBank/DDBJ whole genome shotgun (WGS) entry which is preliminary data.</text>
</comment>
<dbReference type="Proteomes" id="UP001333110">
    <property type="component" value="Unassembled WGS sequence"/>
</dbReference>
<name>A0AAN7MWN9_MYCAM</name>
<dbReference type="EMBL" id="JAUNZN010000013">
    <property type="protein sequence ID" value="KAK4813146.1"/>
    <property type="molecule type" value="Genomic_DNA"/>
</dbReference>
<proteinExistence type="predicted"/>
<dbReference type="AlphaFoldDB" id="A0AAN7MWN9"/>
<accession>A0AAN7MWN9</accession>
<evidence type="ECO:0000313" key="2">
    <source>
        <dbReference type="EMBL" id="KAK4813146.1"/>
    </source>
</evidence>
<evidence type="ECO:0000313" key="3">
    <source>
        <dbReference type="Proteomes" id="UP001333110"/>
    </source>
</evidence>
<gene>
    <name evidence="2" type="ORF">QYF61_013111</name>
</gene>
<sequence length="425" mass="45853">MQMLVVFVQRAAWQAELADSAGAEEGARRRKPTACPCERGADGECISSMLRRSASSLCSALLLALWLCQAGVYPSSARSCPDPLPHEAQLVGPSLKGLAPVVCNCRERLVPLLGLGAMVGSQTKELWRQGAECTCREDEHESERVFTEILKRQKSLSSVMQRKRDSKRGGEKDLDGDSTTSPGSLFQCLMTLSVNKFFLISNLNLPWCNLRPFPLVLSLVTWEKRPIPPLYTLLSGSCPSAAPHKTCAPDPSSASLPFSGHALAPQCLSCIEGPKTEHSIRGAASPGDNHCPSPAGHAISDTSQDAIGLLGHLHTLLAHIQVAVDQHPQVLFHQAAFQPLFPKPVVLHGVVVTQVQDPALSLVEPHTIGLGPSIQPVQVPLQSLPTLKQINTPAQLGVVCKLTEGALDPFVQTIDKDIKQDWPQY</sequence>
<keyword evidence="3" id="KW-1185">Reference proteome</keyword>
<organism evidence="2 3">
    <name type="scientific">Mycteria americana</name>
    <name type="common">Wood stork</name>
    <dbReference type="NCBI Taxonomy" id="33587"/>
    <lineage>
        <taxon>Eukaryota</taxon>
        <taxon>Metazoa</taxon>
        <taxon>Chordata</taxon>
        <taxon>Craniata</taxon>
        <taxon>Vertebrata</taxon>
        <taxon>Euteleostomi</taxon>
        <taxon>Archelosauria</taxon>
        <taxon>Archosauria</taxon>
        <taxon>Dinosauria</taxon>
        <taxon>Saurischia</taxon>
        <taxon>Theropoda</taxon>
        <taxon>Coelurosauria</taxon>
        <taxon>Aves</taxon>
        <taxon>Neognathae</taxon>
        <taxon>Neoaves</taxon>
        <taxon>Aequornithes</taxon>
        <taxon>Ciconiiformes</taxon>
        <taxon>Ciconiidae</taxon>
        <taxon>Mycteria</taxon>
    </lineage>
</organism>